<proteinExistence type="predicted"/>
<accession>I0JT95</accession>
<evidence type="ECO:0000313" key="1">
    <source>
        <dbReference type="EMBL" id="CCG47367.1"/>
    </source>
</evidence>
<sequence>MEGEKCKEFRLTFFLIKKAPVLSGQTLHFNNG</sequence>
<name>I0JT95_HALH3</name>
<dbReference type="Proteomes" id="UP000007397">
    <property type="component" value="Chromosome"/>
</dbReference>
<gene>
    <name evidence="1" type="ordered locus">HBHAL_5032</name>
</gene>
<organism evidence="1 2">
    <name type="scientific">Halobacillus halophilus (strain ATCC 35676 / DSM 2266 / JCM 20832 / KCTC 3685 / LMG 17431 / NBRC 102448 / NCIMB 2269)</name>
    <name type="common">Sporosarcina halophila</name>
    <dbReference type="NCBI Taxonomy" id="866895"/>
    <lineage>
        <taxon>Bacteria</taxon>
        <taxon>Bacillati</taxon>
        <taxon>Bacillota</taxon>
        <taxon>Bacilli</taxon>
        <taxon>Bacillales</taxon>
        <taxon>Bacillaceae</taxon>
        <taxon>Halobacillus</taxon>
    </lineage>
</organism>
<reference evidence="1 2" key="1">
    <citation type="journal article" date="2013" name="Environ. Microbiol.">
        <title>Chloride and organic osmolytes: a hybrid strategy to cope with elevated salinities by the moderately halophilic, chloride-dependent bacterium Halobacillus halophilus.</title>
        <authorList>
            <person name="Saum S.H."/>
            <person name="Pfeiffer F."/>
            <person name="Palm P."/>
            <person name="Rampp M."/>
            <person name="Schuster S.C."/>
            <person name="Muller V."/>
            <person name="Oesterhelt D."/>
        </authorList>
    </citation>
    <scope>NUCLEOTIDE SEQUENCE [LARGE SCALE GENOMIC DNA]</scope>
    <source>
        <strain evidence="2">ATCC 35676 / DSM 2266 / JCM 20832 / KCTC 3685 / LMG 17431 / NBRC 102448 / NCIMB 2269</strain>
    </source>
</reference>
<protein>
    <submittedName>
        <fullName evidence="1">Uncharacterized protein</fullName>
    </submittedName>
</protein>
<evidence type="ECO:0000313" key="2">
    <source>
        <dbReference type="Proteomes" id="UP000007397"/>
    </source>
</evidence>
<dbReference type="HOGENOM" id="CLU_3389734_0_0_9"/>
<dbReference type="AlphaFoldDB" id="I0JT95"/>
<dbReference type="EMBL" id="HE717023">
    <property type="protein sequence ID" value="CCG47367.1"/>
    <property type="molecule type" value="Genomic_DNA"/>
</dbReference>
<dbReference type="KEGG" id="hhd:HBHAL_5032"/>
<keyword evidence="2" id="KW-1185">Reference proteome</keyword>